<dbReference type="Gene3D" id="3.40.228.10">
    <property type="entry name" value="Dimethylsulfoxide Reductase, domain 2"/>
    <property type="match status" value="1"/>
</dbReference>
<accession>A0A1M3L6W0</accession>
<dbReference type="SUPFAM" id="SSF50692">
    <property type="entry name" value="ADC-like"/>
    <property type="match status" value="1"/>
</dbReference>
<dbReference type="InterPro" id="IPR009010">
    <property type="entry name" value="Asp_de-COase-like_dom_sf"/>
</dbReference>
<dbReference type="AlphaFoldDB" id="A0A1M3L6W0"/>
<dbReference type="InterPro" id="IPR030948">
    <property type="entry name" value="TAT_var_transloc_signal_dom"/>
</dbReference>
<dbReference type="PANTHER" id="PTHR42783:SF3">
    <property type="entry name" value="GLUTAMATE SYNTHASE [NADPH] SMALL CHAIN-RELATED"/>
    <property type="match status" value="1"/>
</dbReference>
<dbReference type="Pfam" id="PF13247">
    <property type="entry name" value="Fer4_11"/>
    <property type="match status" value="1"/>
</dbReference>
<feature type="domain" description="4Fe-4S ferredoxin-type" evidence="1">
    <location>
        <begin position="829"/>
        <end position="861"/>
    </location>
</feature>
<feature type="domain" description="4Fe-4S ferredoxin-type" evidence="1">
    <location>
        <begin position="775"/>
        <end position="805"/>
    </location>
</feature>
<name>A0A1M3L6W0_9BACT</name>
<sequence length="1015" mass="108837">MSDRSLHASNATTWKSIEDLAAGNKAGEQGEFAEGATTAPVMDTPVSRRGFMTLMSASMALTAAACRRPEQKLVPTVKSLQTPTPGLPVDYATVYSHRNAAYGALVRSREGRPIKVKGNELHPSNRGGASSEMQATMLSLYDPDRIRRTRINKGMTTYENAVTRIADAAREAQAAGKKVAVLIDDHASPSYAALMNEISTAMPFITFVTMPAIVSDNAATANKAVLGIDGELVPDISKAKVIVSVEADILGTDKLALYHTGRFSENRVPTSEKPEMSLLIIAEAQYSLTGANADERVKLHPSQLEAYLAVIEKNVVTTGAIGAELASAAEGATVAAAERAAAALKTAHGHAVVLAGAHLSPRAHAIALNITNALESVGTGKVIDPACVLPYSHAKWPAIEALRNEMQNGAIHTVIFSDVNPEFSADRAFRTALAKVPNRFAVNLYEDETARLATLSIPATHWLESWGDAVSCDGTLTVQQPLIAPLNEGILSIQDTLIAVAKKIDPAFLGETASYYTYVQNRWLSQVGGQQAWNKVLQDGVLAPSATAVSTAVVNAAAGSALPARVAPAGMVVIATPSLAIYDGKLANNGWLMELADPVTKITWDNVALISPRTAVSLGLCPSDAPKDVVKANEKVIVVTTADGSVELPVWVQVGMADNVIATQLGYGHTTGGIVMTGVGSNAYPVAPAGNTVAYVAAKASVEEGKRHRIATTQNHHTLDDGHGEREVAKAITFGDVKDKKFESLHTHFPDQGTDGKFLIPLSVTPDYQYKGHRWGMVIDMSACTGCSSCVIACQSENNISVVGKEQVLKGREMQWIRLDRYYAGDMENPHTINEPMLCQHCENAPCENVCPVAATTHSPEGLNEMTYNRCVGTRYCLNNCPYKVRRFNFLNFNTEQRSPLDLVFNPDVTNRMRGVMEKCTFCVQRLHEAKYHAKDQGRTRVLDGEAVVACQEACPAGGIIFGDMNDKTSRVSKAMQNERGFKVLEELNVRPSVTYLAKVRNVAGTAAASTGHHS</sequence>
<comment type="caution">
    <text evidence="2">The sequence shown here is derived from an EMBL/GenBank/DDBJ whole genome shotgun (WGS) entry which is preliminary data.</text>
</comment>
<dbReference type="PANTHER" id="PTHR42783">
    <property type="entry name" value="GLUTAMATE SYNTHASE [NADPH] SMALL CHAIN"/>
    <property type="match status" value="1"/>
</dbReference>
<dbReference type="SUPFAM" id="SSF53706">
    <property type="entry name" value="Formate dehydrogenase/DMSO reductase, domains 1-3"/>
    <property type="match status" value="1"/>
</dbReference>
<gene>
    <name evidence="2" type="ORF">BGO89_01340</name>
</gene>
<proteinExistence type="predicted"/>
<dbReference type="STRING" id="1895771.BGO89_01340"/>
<dbReference type="Gene3D" id="3.30.2070.10">
    <property type="entry name" value="Formate dehydrogenase/DMSO reductase"/>
    <property type="match status" value="1"/>
</dbReference>
<dbReference type="CDD" id="cd10551">
    <property type="entry name" value="PsrB"/>
    <property type="match status" value="1"/>
</dbReference>
<evidence type="ECO:0000259" key="1">
    <source>
        <dbReference type="PROSITE" id="PS51379"/>
    </source>
</evidence>
<protein>
    <recommendedName>
        <fullName evidence="1">4Fe-4S ferredoxin-type domain-containing protein</fullName>
    </recommendedName>
</protein>
<dbReference type="Gene3D" id="3.40.50.740">
    <property type="match status" value="1"/>
</dbReference>
<dbReference type="EMBL" id="MKVH01000002">
    <property type="protein sequence ID" value="OJX61254.1"/>
    <property type="molecule type" value="Genomic_DNA"/>
</dbReference>
<dbReference type="Proteomes" id="UP000184233">
    <property type="component" value="Unassembled WGS sequence"/>
</dbReference>
<dbReference type="InterPro" id="IPR017896">
    <property type="entry name" value="4Fe4S_Fe-S-bd"/>
</dbReference>
<dbReference type="SUPFAM" id="SSF54862">
    <property type="entry name" value="4Fe-4S ferredoxins"/>
    <property type="match status" value="1"/>
</dbReference>
<reference evidence="2 3" key="1">
    <citation type="submission" date="2016-09" db="EMBL/GenBank/DDBJ databases">
        <title>Genome-resolved meta-omics ties microbial dynamics to process performance in biotechnology for thiocyanate degradation.</title>
        <authorList>
            <person name="Kantor R.S."/>
            <person name="Huddy R.J."/>
            <person name="Iyer R."/>
            <person name="Thomas B.C."/>
            <person name="Brown C.T."/>
            <person name="Anantharaman K."/>
            <person name="Tringe S."/>
            <person name="Hettich R.L."/>
            <person name="Harrison S.T."/>
            <person name="Banfield J.F."/>
        </authorList>
    </citation>
    <scope>NUCLEOTIDE SEQUENCE [LARGE SCALE GENOMIC DNA]</scope>
    <source>
        <strain evidence="2">59-99</strain>
    </source>
</reference>
<evidence type="ECO:0000313" key="3">
    <source>
        <dbReference type="Proteomes" id="UP000184233"/>
    </source>
</evidence>
<dbReference type="PROSITE" id="PS51379">
    <property type="entry name" value="4FE4S_FER_2"/>
    <property type="match status" value="2"/>
</dbReference>
<dbReference type="Gene3D" id="3.30.70.20">
    <property type="match status" value="2"/>
</dbReference>
<dbReference type="CDD" id="cd02784">
    <property type="entry name" value="MopB_CT_PHLH"/>
    <property type="match status" value="1"/>
</dbReference>
<dbReference type="NCBIfam" id="TIGR04519">
    <property type="entry name" value="MoCo_extend_TAT"/>
    <property type="match status" value="1"/>
</dbReference>
<dbReference type="Gene3D" id="2.20.25.90">
    <property type="entry name" value="ADC-like domains"/>
    <property type="match status" value="1"/>
</dbReference>
<evidence type="ECO:0000313" key="2">
    <source>
        <dbReference type="EMBL" id="OJX61254.1"/>
    </source>
</evidence>
<organism evidence="2 3">
    <name type="scientific">Candidatus Kapaibacterium thiocyanatum</name>
    <dbReference type="NCBI Taxonomy" id="1895771"/>
    <lineage>
        <taxon>Bacteria</taxon>
        <taxon>Pseudomonadati</taxon>
        <taxon>Candidatus Kapaibacteriota</taxon>
        <taxon>Candidatus Kapaibacteriia</taxon>
        <taxon>Candidatus Kapaibacteriales</taxon>
        <taxon>Candidatus Kapaibacteriaceae</taxon>
        <taxon>Candidatus Kapaibacterium</taxon>
    </lineage>
</organism>